<dbReference type="AlphaFoldDB" id="A0A815PQU6"/>
<evidence type="ECO:0000313" key="3">
    <source>
        <dbReference type="Proteomes" id="UP000663852"/>
    </source>
</evidence>
<evidence type="ECO:0000259" key="1">
    <source>
        <dbReference type="Pfam" id="PF20255"/>
    </source>
</evidence>
<dbReference type="InterPro" id="IPR046541">
    <property type="entry name" value="DUF6606"/>
</dbReference>
<dbReference type="Proteomes" id="UP000663852">
    <property type="component" value="Unassembled WGS sequence"/>
</dbReference>
<name>A0A815PQU6_ADIRI</name>
<gene>
    <name evidence="2" type="ORF">EDS130_LOCUS39615</name>
</gene>
<protein>
    <recommendedName>
        <fullName evidence="1">DUF6606 domain-containing protein</fullName>
    </recommendedName>
</protein>
<proteinExistence type="predicted"/>
<reference evidence="2" key="1">
    <citation type="submission" date="2021-02" db="EMBL/GenBank/DDBJ databases">
        <authorList>
            <person name="Nowell W R."/>
        </authorList>
    </citation>
    <scope>NUCLEOTIDE SEQUENCE</scope>
</reference>
<accession>A0A815PQU6</accession>
<dbReference type="EMBL" id="CAJNOJ010000450">
    <property type="protein sequence ID" value="CAF1452619.1"/>
    <property type="molecule type" value="Genomic_DNA"/>
</dbReference>
<evidence type="ECO:0000313" key="2">
    <source>
        <dbReference type="EMBL" id="CAF1452619.1"/>
    </source>
</evidence>
<organism evidence="2 3">
    <name type="scientific">Adineta ricciae</name>
    <name type="common">Rotifer</name>
    <dbReference type="NCBI Taxonomy" id="249248"/>
    <lineage>
        <taxon>Eukaryota</taxon>
        <taxon>Metazoa</taxon>
        <taxon>Spiralia</taxon>
        <taxon>Gnathifera</taxon>
        <taxon>Rotifera</taxon>
        <taxon>Eurotatoria</taxon>
        <taxon>Bdelloidea</taxon>
        <taxon>Adinetida</taxon>
        <taxon>Adinetidae</taxon>
        <taxon>Adineta</taxon>
    </lineage>
</organism>
<feature type="domain" description="DUF6606" evidence="1">
    <location>
        <begin position="5"/>
        <end position="275"/>
    </location>
</feature>
<dbReference type="Pfam" id="PF20255">
    <property type="entry name" value="DUF6606"/>
    <property type="match status" value="1"/>
</dbReference>
<sequence length="385" mass="45068">MDESILNHLFLPHHLPDSADEDFLIKGKHENEYKLLECLNEYFNSVTSAHVPFTPPVFRIFHDTIKRWAVLQNPQNLSVQDIQTTLEKLSTGTLLPLYFHAQNAAILIEIDETNQPIVSAWEVLLPNSTITSSITRHYSCFPVTTYRLCDRGQLNSKVHCEILADFMSNTIEYSKAQKASREVDEIRDVPESHYVCQWWIQHFQELTDNHATEICLPFKKKHRDQIRSHRELAPFRRSGLWMTIKVVVQTILTKSLKENAIIIYKLFVTHFLTYIICTRTPPVDLLVHSIRKIVRRLNKIDHLPIASASESINQWIENTKNDIQDSINRIFPKSDWQQAVRMNEIRNEDLSMEDFHSDNTTICKHSCARCMFQRGFSNEKRHFLK</sequence>
<dbReference type="OrthoDB" id="3182339at2759"/>
<comment type="caution">
    <text evidence="2">The sequence shown here is derived from an EMBL/GenBank/DDBJ whole genome shotgun (WGS) entry which is preliminary data.</text>
</comment>